<keyword evidence="3" id="KW-1185">Reference proteome</keyword>
<dbReference type="SMART" id="SM01118">
    <property type="entry name" value="CYTH"/>
    <property type="match status" value="1"/>
</dbReference>
<dbReference type="SMART" id="SM00880">
    <property type="entry name" value="CHAD"/>
    <property type="match status" value="1"/>
</dbReference>
<evidence type="ECO:0000259" key="1">
    <source>
        <dbReference type="PROSITE" id="PS51708"/>
    </source>
</evidence>
<sequence length="506" mass="55924">MGRDHVEIEAKYSVSAESALPSFEDLAGVDTVDPPVSQDLVADYFDTDDLRLARLGITLRRRAGGDDAGWHLKVPVVGARHEAHEPSTPDQAPPGALMDALAGVVRGQQLAPLVTIRTSRVVHRLRDAGGSVLAEIADDRVLAERRTPGDRATAWREWEVELVGGEPALLQRVSRRFETAGALAAANASKLARALGERGLAGVGEPADEGGTPHPARDVVRARLQDQVTQLLRWDVLVRRDVDDSVHQMRVAGRRLRSALATFRPMFDRDRTEPLRAELKWLGSLLGDARDAEVLHDRIGDLAEGEDPRLLDQATIASTQDQLATRYRDNHDRLVLELRSTRYAALVDEMDLLAAEPAWAPGDDDRKVDALRKRVRHDWKRLGAAVASAEGAPDAEARQRGLHDARKAAKRARYAAEPLIPIYGTDAKRFVKAVKKVQTTLGNLNDAIVSMDELQQLAANETTRGHNAFTLGVIHSREQEAADESEARFEKVWRKARRKKVLRWLA</sequence>
<evidence type="ECO:0000313" key="2">
    <source>
        <dbReference type="EMBL" id="RHW23423.1"/>
    </source>
</evidence>
<evidence type="ECO:0000313" key="3">
    <source>
        <dbReference type="Proteomes" id="UP000283644"/>
    </source>
</evidence>
<dbReference type="PROSITE" id="PS51708">
    <property type="entry name" value="CHAD"/>
    <property type="match status" value="1"/>
</dbReference>
<dbReference type="PANTHER" id="PTHR39339">
    <property type="entry name" value="SLR1444 PROTEIN"/>
    <property type="match status" value="1"/>
</dbReference>
<dbReference type="Gene3D" id="1.40.20.10">
    <property type="entry name" value="CHAD domain"/>
    <property type="match status" value="1"/>
</dbReference>
<organism evidence="2 3">
    <name type="scientific">Nocardioides immobilis</name>
    <dbReference type="NCBI Taxonomy" id="2049295"/>
    <lineage>
        <taxon>Bacteria</taxon>
        <taxon>Bacillati</taxon>
        <taxon>Actinomycetota</taxon>
        <taxon>Actinomycetes</taxon>
        <taxon>Propionibacteriales</taxon>
        <taxon>Nocardioidaceae</taxon>
        <taxon>Nocardioides</taxon>
    </lineage>
</organism>
<dbReference type="EMBL" id="QXGH01000047">
    <property type="protein sequence ID" value="RHW23423.1"/>
    <property type="molecule type" value="Genomic_DNA"/>
</dbReference>
<feature type="domain" description="CHAD" evidence="1">
    <location>
        <begin position="213"/>
        <end position="498"/>
    </location>
</feature>
<accession>A0A417XSU9</accession>
<dbReference type="Proteomes" id="UP000283644">
    <property type="component" value="Unassembled WGS sequence"/>
</dbReference>
<dbReference type="PANTHER" id="PTHR39339:SF1">
    <property type="entry name" value="CHAD DOMAIN-CONTAINING PROTEIN"/>
    <property type="match status" value="1"/>
</dbReference>
<dbReference type="InterPro" id="IPR033469">
    <property type="entry name" value="CYTH-like_dom_sf"/>
</dbReference>
<name>A0A417XSU9_9ACTN</name>
<gene>
    <name evidence="2" type="ORF">D0Z08_29795</name>
</gene>
<dbReference type="SUPFAM" id="SSF55154">
    <property type="entry name" value="CYTH-like phosphatases"/>
    <property type="match status" value="1"/>
</dbReference>
<dbReference type="OrthoDB" id="9777271at2"/>
<dbReference type="InterPro" id="IPR007899">
    <property type="entry name" value="CHAD_dom"/>
</dbReference>
<dbReference type="AlphaFoldDB" id="A0A417XSU9"/>
<comment type="caution">
    <text evidence="2">The sequence shown here is derived from an EMBL/GenBank/DDBJ whole genome shotgun (WGS) entry which is preliminary data.</text>
</comment>
<proteinExistence type="predicted"/>
<dbReference type="InterPro" id="IPR023577">
    <property type="entry name" value="CYTH_domain"/>
</dbReference>
<dbReference type="Pfam" id="PF01928">
    <property type="entry name" value="CYTH"/>
    <property type="match status" value="1"/>
</dbReference>
<dbReference type="InterPro" id="IPR038186">
    <property type="entry name" value="CHAD_dom_sf"/>
</dbReference>
<dbReference type="RefSeq" id="WP_118928916.1">
    <property type="nucleotide sequence ID" value="NZ_QXGH01000047.1"/>
</dbReference>
<dbReference type="Pfam" id="PF05235">
    <property type="entry name" value="CHAD"/>
    <property type="match status" value="1"/>
</dbReference>
<protein>
    <submittedName>
        <fullName evidence="2">CHAD domain-containing protein</fullName>
    </submittedName>
</protein>
<dbReference type="CDD" id="cd07374">
    <property type="entry name" value="CYTH-like_Pase"/>
    <property type="match status" value="1"/>
</dbReference>
<dbReference type="Gene3D" id="2.40.320.10">
    <property type="entry name" value="Hypothetical Protein Pfu-838710-001"/>
    <property type="match status" value="1"/>
</dbReference>
<reference evidence="2 3" key="1">
    <citation type="submission" date="2018-09" db="EMBL/GenBank/DDBJ databases">
        <title>Genome sequencing of Nocardioides immobilis CCTCC AB 2017083 for comparison to Nocardioides silvaticus.</title>
        <authorList>
            <person name="Li C."/>
            <person name="Wang G."/>
        </authorList>
    </citation>
    <scope>NUCLEOTIDE SEQUENCE [LARGE SCALE GENOMIC DNA]</scope>
    <source>
        <strain evidence="2 3">CCTCC AB 2017083</strain>
    </source>
</reference>